<dbReference type="AlphaFoldDB" id="A0A0D9XRH3"/>
<evidence type="ECO:0000256" key="1">
    <source>
        <dbReference type="SAM" id="MobiDB-lite"/>
    </source>
</evidence>
<dbReference type="HOGENOM" id="CLU_907227_0_0_1"/>
<feature type="region of interest" description="Disordered" evidence="1">
    <location>
        <begin position="1"/>
        <end position="29"/>
    </location>
</feature>
<evidence type="ECO:0000313" key="3">
    <source>
        <dbReference type="Proteomes" id="UP000032180"/>
    </source>
</evidence>
<name>A0A0D9XRH3_9ORYZ</name>
<dbReference type="Proteomes" id="UP000032180">
    <property type="component" value="Chromosome 11"/>
</dbReference>
<reference evidence="3" key="2">
    <citation type="submission" date="2013-12" db="EMBL/GenBank/DDBJ databases">
        <authorList>
            <person name="Yu Y."/>
            <person name="Lee S."/>
            <person name="de Baynast K."/>
            <person name="Wissotski M."/>
            <person name="Liu L."/>
            <person name="Talag J."/>
            <person name="Goicoechea J."/>
            <person name="Angelova A."/>
            <person name="Jetty R."/>
            <person name="Kudrna D."/>
            <person name="Golser W."/>
            <person name="Rivera L."/>
            <person name="Zhang J."/>
            <person name="Wing R."/>
        </authorList>
    </citation>
    <scope>NUCLEOTIDE SEQUENCE</scope>
</reference>
<feature type="region of interest" description="Disordered" evidence="1">
    <location>
        <begin position="59"/>
        <end position="148"/>
    </location>
</feature>
<evidence type="ECO:0000313" key="2">
    <source>
        <dbReference type="EnsemblPlants" id="LPERR11G09160.1"/>
    </source>
</evidence>
<sequence>MASTSPPRRISLGVDLSTSTGHPLRPPSVADIAWPNQAPMPKGPAIDFFIELSNDEEEEAIEAATPATTVHADSLQGRKRKLIIADDSDNEAADQSAPVPRLSSPLPPSAPKARPFSPRPAKRGHLKVSTVKPNTSFTSKDNDAPPQLPTVSAVEKPVAMPTKVQSESVEGDVPSTILLLSPQVTATEACPAAAQVATSSAIIPTVDTTPPATAPTVPSAATQAAPSSALTLMTTVEVPSASKGKQAQGSPATIEPSAGSDSEKTISDEIIGWRYGPDFDQVSILDRIEDQKSMTRLIQLTVESSDLVLISLAMTLLYLRLRNMQRSKC</sequence>
<keyword evidence="3" id="KW-1185">Reference proteome</keyword>
<organism evidence="2 3">
    <name type="scientific">Leersia perrieri</name>
    <dbReference type="NCBI Taxonomy" id="77586"/>
    <lineage>
        <taxon>Eukaryota</taxon>
        <taxon>Viridiplantae</taxon>
        <taxon>Streptophyta</taxon>
        <taxon>Embryophyta</taxon>
        <taxon>Tracheophyta</taxon>
        <taxon>Spermatophyta</taxon>
        <taxon>Magnoliopsida</taxon>
        <taxon>Liliopsida</taxon>
        <taxon>Poales</taxon>
        <taxon>Poaceae</taxon>
        <taxon>BOP clade</taxon>
        <taxon>Oryzoideae</taxon>
        <taxon>Oryzeae</taxon>
        <taxon>Oryzinae</taxon>
        <taxon>Leersia</taxon>
    </lineage>
</organism>
<feature type="region of interest" description="Disordered" evidence="1">
    <location>
        <begin position="240"/>
        <end position="263"/>
    </location>
</feature>
<dbReference type="Gramene" id="LPERR11G09160.1">
    <property type="protein sequence ID" value="LPERR11G09160.1"/>
    <property type="gene ID" value="LPERR11G09160"/>
</dbReference>
<dbReference type="EnsemblPlants" id="LPERR11G09160.1">
    <property type="protein sequence ID" value="LPERR11G09160.1"/>
    <property type="gene ID" value="LPERR11G09160"/>
</dbReference>
<accession>A0A0D9XRH3</accession>
<proteinExistence type="predicted"/>
<reference evidence="2" key="3">
    <citation type="submission" date="2015-04" db="UniProtKB">
        <authorList>
            <consortium name="EnsemblPlants"/>
        </authorList>
    </citation>
    <scope>IDENTIFICATION</scope>
</reference>
<protein>
    <submittedName>
        <fullName evidence="2">Uncharacterized protein</fullName>
    </submittedName>
</protein>
<reference evidence="2 3" key="1">
    <citation type="submission" date="2012-08" db="EMBL/GenBank/DDBJ databases">
        <title>Oryza genome evolution.</title>
        <authorList>
            <person name="Wing R.A."/>
        </authorList>
    </citation>
    <scope>NUCLEOTIDE SEQUENCE</scope>
</reference>